<evidence type="ECO:0000256" key="2">
    <source>
        <dbReference type="ARBA" id="ARBA00011233"/>
    </source>
</evidence>
<evidence type="ECO:0000256" key="8">
    <source>
        <dbReference type="ARBA" id="ARBA00023114"/>
    </source>
</evidence>
<dbReference type="InterPro" id="IPR050298">
    <property type="entry name" value="Gram-neg_bact_OMP"/>
</dbReference>
<dbReference type="GO" id="GO:0046930">
    <property type="term" value="C:pore complex"/>
    <property type="evidence" value="ECO:0007669"/>
    <property type="project" value="UniProtKB-KW"/>
</dbReference>
<evidence type="ECO:0000256" key="3">
    <source>
        <dbReference type="ARBA" id="ARBA00022448"/>
    </source>
</evidence>
<evidence type="ECO:0000256" key="11">
    <source>
        <dbReference type="SAM" id="SignalP"/>
    </source>
</evidence>
<keyword evidence="8" id="KW-0626">Porin</keyword>
<dbReference type="Gene3D" id="2.40.160.10">
    <property type="entry name" value="Porin"/>
    <property type="match status" value="1"/>
</dbReference>
<accession>A0A6J5DU96</accession>
<evidence type="ECO:0000256" key="10">
    <source>
        <dbReference type="ARBA" id="ARBA00023237"/>
    </source>
</evidence>
<dbReference type="RefSeq" id="WP_246270229.1">
    <property type="nucleotide sequence ID" value="NZ_CADIKF010000018.1"/>
</dbReference>
<dbReference type="AlphaFoldDB" id="A0A6J5DU96"/>
<evidence type="ECO:0000313" key="14">
    <source>
        <dbReference type="Proteomes" id="UP000494329"/>
    </source>
</evidence>
<dbReference type="EMBL" id="CADIKF010000018">
    <property type="protein sequence ID" value="CAB3757167.1"/>
    <property type="molecule type" value="Genomic_DNA"/>
</dbReference>
<feature type="signal peptide" evidence="11">
    <location>
        <begin position="1"/>
        <end position="36"/>
    </location>
</feature>
<keyword evidence="4" id="KW-1134">Transmembrane beta strand</keyword>
<sequence>MKNKVNGDFPATVRKVSMSKVSVLALLGLCTGAAHAQSSVTMYGSLDGGLRNVVNGTPAGGAALTMASNGVYDQNRWGFRGVEDLGGGLKAVFNLEAGFVLSQGTLDNTNNTLFQRRSTVGLEGPFGRVDLGRMFAMQHYLIKDFEPFDFKFLSITEASGVTNGNSSGRDPNAINYTGAFGPTVFRAEYALGGVAGSVDDGSTRAVGFNYRTHTVKFGFGYTHKSKQIVAGTGPFLGDNEYTAGGAYTLGPVTALGGWSLNLQNTATAVTGSTKNQYLWGGLRYQITPFIQVIGAYYDNKNITAGVHGRKDVSIVGVTYALSKKTLLYADFDYTKYRGGEITNITLNPSTHASQTGISFGMNHLF</sequence>
<keyword evidence="9" id="KW-0472">Membrane</keyword>
<keyword evidence="10" id="KW-0998">Cell outer membrane</keyword>
<keyword evidence="14" id="KW-1185">Reference proteome</keyword>
<evidence type="ECO:0000256" key="1">
    <source>
        <dbReference type="ARBA" id="ARBA00004571"/>
    </source>
</evidence>
<evidence type="ECO:0000256" key="7">
    <source>
        <dbReference type="ARBA" id="ARBA00023065"/>
    </source>
</evidence>
<comment type="subunit">
    <text evidence="2">Homotrimer.</text>
</comment>
<evidence type="ECO:0000256" key="4">
    <source>
        <dbReference type="ARBA" id="ARBA00022452"/>
    </source>
</evidence>
<gene>
    <name evidence="13" type="ORF">LMG29739_02627</name>
</gene>
<keyword evidence="5" id="KW-0812">Transmembrane</keyword>
<organism evidence="13 14">
    <name type="scientific">Paraburkholderia solisilvae</name>
    <dbReference type="NCBI Taxonomy" id="624376"/>
    <lineage>
        <taxon>Bacteria</taxon>
        <taxon>Pseudomonadati</taxon>
        <taxon>Pseudomonadota</taxon>
        <taxon>Betaproteobacteria</taxon>
        <taxon>Burkholderiales</taxon>
        <taxon>Burkholderiaceae</taxon>
        <taxon>Paraburkholderia</taxon>
    </lineage>
</organism>
<reference evidence="13 14" key="1">
    <citation type="submission" date="2020-04" db="EMBL/GenBank/DDBJ databases">
        <authorList>
            <person name="De Canck E."/>
        </authorList>
    </citation>
    <scope>NUCLEOTIDE SEQUENCE [LARGE SCALE GENOMIC DNA]</scope>
    <source>
        <strain evidence="13 14">LMG 29739</strain>
    </source>
</reference>
<dbReference type="GO" id="GO:0006811">
    <property type="term" value="P:monoatomic ion transport"/>
    <property type="evidence" value="ECO:0007669"/>
    <property type="project" value="UniProtKB-KW"/>
</dbReference>
<dbReference type="CDD" id="cd00342">
    <property type="entry name" value="gram_neg_porins"/>
    <property type="match status" value="1"/>
</dbReference>
<dbReference type="PANTHER" id="PTHR34501">
    <property type="entry name" value="PROTEIN YDDL-RELATED"/>
    <property type="match status" value="1"/>
</dbReference>
<dbReference type="GO" id="GO:0009279">
    <property type="term" value="C:cell outer membrane"/>
    <property type="evidence" value="ECO:0007669"/>
    <property type="project" value="UniProtKB-SubCell"/>
</dbReference>
<dbReference type="SUPFAM" id="SSF56935">
    <property type="entry name" value="Porins"/>
    <property type="match status" value="1"/>
</dbReference>
<dbReference type="InterPro" id="IPR033900">
    <property type="entry name" value="Gram_neg_porin_domain"/>
</dbReference>
<evidence type="ECO:0000256" key="9">
    <source>
        <dbReference type="ARBA" id="ARBA00023136"/>
    </source>
</evidence>
<comment type="subcellular location">
    <subcellularLocation>
        <location evidence="1">Cell outer membrane</location>
        <topology evidence="1">Multi-pass membrane protein</topology>
    </subcellularLocation>
</comment>
<name>A0A6J5DU96_9BURK</name>
<evidence type="ECO:0000313" key="13">
    <source>
        <dbReference type="EMBL" id="CAB3757167.1"/>
    </source>
</evidence>
<dbReference type="Proteomes" id="UP000494329">
    <property type="component" value="Unassembled WGS sequence"/>
</dbReference>
<dbReference type="InterPro" id="IPR023614">
    <property type="entry name" value="Porin_dom_sf"/>
</dbReference>
<dbReference type="Pfam" id="PF13609">
    <property type="entry name" value="Porin_4"/>
    <property type="match status" value="1"/>
</dbReference>
<protein>
    <submittedName>
        <fullName evidence="13">Outer membrane porin protein 32</fullName>
    </submittedName>
</protein>
<evidence type="ECO:0000256" key="5">
    <source>
        <dbReference type="ARBA" id="ARBA00022692"/>
    </source>
</evidence>
<keyword evidence="6 11" id="KW-0732">Signal</keyword>
<dbReference type="PANTHER" id="PTHR34501:SF9">
    <property type="entry name" value="MAJOR OUTER MEMBRANE PROTEIN P.IA"/>
    <property type="match status" value="1"/>
</dbReference>
<keyword evidence="7" id="KW-0406">Ion transport</keyword>
<dbReference type="GO" id="GO:0015288">
    <property type="term" value="F:porin activity"/>
    <property type="evidence" value="ECO:0007669"/>
    <property type="project" value="UniProtKB-KW"/>
</dbReference>
<feature type="chain" id="PRO_5026783620" evidence="11">
    <location>
        <begin position="37"/>
        <end position="365"/>
    </location>
</feature>
<proteinExistence type="predicted"/>
<evidence type="ECO:0000256" key="6">
    <source>
        <dbReference type="ARBA" id="ARBA00022729"/>
    </source>
</evidence>
<keyword evidence="3" id="KW-0813">Transport</keyword>
<feature type="domain" description="Porin" evidence="12">
    <location>
        <begin position="24"/>
        <end position="338"/>
    </location>
</feature>
<evidence type="ECO:0000259" key="12">
    <source>
        <dbReference type="Pfam" id="PF13609"/>
    </source>
</evidence>